<dbReference type="Pfam" id="PF00931">
    <property type="entry name" value="NB-ARC"/>
    <property type="match status" value="1"/>
</dbReference>
<dbReference type="InterPro" id="IPR027417">
    <property type="entry name" value="P-loop_NTPase"/>
</dbReference>
<comment type="caution">
    <text evidence="3">The sequence shown here is derived from an EMBL/GenBank/DDBJ whole genome shotgun (WGS) entry which is preliminary data.</text>
</comment>
<sequence length="646" mass="72815">MTAKSNLEDGEEGMENARNNCQQAWKDAIDMCYNILGEDDYDLISSFESPEQVIDSVKELEVRYAKSPIMRMLTSLQPHLNRLQTFVTFLFLGLGAQNMSAACIWGAATLLIELASHSERSMQEVTVLLNELGQQLALFEIYSRCVNLEPHLLEAFFDVLVDLMLSVVGAIKYFRKNDVDSAVLARGWSPVHDKFLLTLRNITSKVNHLRELVKAQGIIQLNETQNQIAHSLAQLHAEIDTVQGRTTEVAAKLPCYFLPFQRNFNFFGREDILKKISESLAPASKPSIRTVALWGIGGIGKTQVALEYANRLVFDGVDAILWVGCETEAEIAKAFTEIASKLGLASYTPKNTPAENRYHFQAAKWLMIFDNVENEQSFVGACPLTGNGSILVTCRSEFFAASMASTSIEVPAFTPEESGELLFKILRRDDAADERLAAIELAKRLGGLALALDIVAQHIRFSTRFRTIRSFIPYYDQHRLALSKRPTRGMSGMYYPKDLSMVWQAAFENLSPDASKLLSLICFLAPEGIPQSLLEAENLPAPGWEVLTSEELFDTAKAELLDLALIRMNEETGDISIHRLTQDAYFDRMSDECRIAVFRVALILLRIAYPNRGFSHFYTRWPICEKLRQHVLFFQEWDTDSDQSTR</sequence>
<evidence type="ECO:0000313" key="4">
    <source>
        <dbReference type="Proteomes" id="UP001213681"/>
    </source>
</evidence>
<evidence type="ECO:0008006" key="5">
    <source>
        <dbReference type="Google" id="ProtNLM"/>
    </source>
</evidence>
<feature type="domain" description="NB-ARC" evidence="1">
    <location>
        <begin position="270"/>
        <end position="425"/>
    </location>
</feature>
<dbReference type="PANTHER" id="PTHR35205">
    <property type="entry name" value="NB-ARC AND TPR DOMAIN PROTEIN"/>
    <property type="match status" value="1"/>
</dbReference>
<dbReference type="GeneID" id="81594921"/>
<dbReference type="PANTHER" id="PTHR35205:SF1">
    <property type="entry name" value="ZU5 DOMAIN-CONTAINING PROTEIN"/>
    <property type="match status" value="1"/>
</dbReference>
<dbReference type="AlphaFoldDB" id="A0AAD6G626"/>
<proteinExistence type="predicted"/>
<evidence type="ECO:0000259" key="2">
    <source>
        <dbReference type="Pfam" id="PF25000"/>
    </source>
</evidence>
<dbReference type="SUPFAM" id="SSF52540">
    <property type="entry name" value="P-loop containing nucleoside triphosphate hydrolases"/>
    <property type="match status" value="1"/>
</dbReference>
<dbReference type="Pfam" id="PF25000">
    <property type="entry name" value="DUF7779"/>
    <property type="match status" value="1"/>
</dbReference>
<dbReference type="GO" id="GO:0043531">
    <property type="term" value="F:ADP binding"/>
    <property type="evidence" value="ECO:0007669"/>
    <property type="project" value="InterPro"/>
</dbReference>
<reference evidence="3" key="2">
    <citation type="journal article" date="2023" name="IMA Fungus">
        <title>Comparative genomic study of the Penicillium genus elucidates a diverse pangenome and 15 lateral gene transfer events.</title>
        <authorList>
            <person name="Petersen C."/>
            <person name="Sorensen T."/>
            <person name="Nielsen M.R."/>
            <person name="Sondergaard T.E."/>
            <person name="Sorensen J.L."/>
            <person name="Fitzpatrick D.A."/>
            <person name="Frisvad J.C."/>
            <person name="Nielsen K.L."/>
        </authorList>
    </citation>
    <scope>NUCLEOTIDE SEQUENCE</scope>
    <source>
        <strain evidence="3">IBT 16125</strain>
    </source>
</reference>
<dbReference type="InterPro" id="IPR056681">
    <property type="entry name" value="DUF7779"/>
</dbReference>
<name>A0AAD6G626_9EURO</name>
<evidence type="ECO:0000259" key="1">
    <source>
        <dbReference type="Pfam" id="PF00931"/>
    </source>
</evidence>
<accession>A0AAD6G626</accession>
<protein>
    <recommendedName>
        <fullName evidence="5">NB-ARC domain-containing protein</fullName>
    </recommendedName>
</protein>
<dbReference type="EMBL" id="JAPVEA010000002">
    <property type="protein sequence ID" value="KAJ5459743.1"/>
    <property type="molecule type" value="Genomic_DNA"/>
</dbReference>
<dbReference type="Proteomes" id="UP001213681">
    <property type="component" value="Unassembled WGS sequence"/>
</dbReference>
<dbReference type="RefSeq" id="XP_056768785.1">
    <property type="nucleotide sequence ID" value="XM_056904678.1"/>
</dbReference>
<keyword evidence="4" id="KW-1185">Reference proteome</keyword>
<organism evidence="3 4">
    <name type="scientific">Penicillium daleae</name>
    <dbReference type="NCBI Taxonomy" id="63821"/>
    <lineage>
        <taxon>Eukaryota</taxon>
        <taxon>Fungi</taxon>
        <taxon>Dikarya</taxon>
        <taxon>Ascomycota</taxon>
        <taxon>Pezizomycotina</taxon>
        <taxon>Eurotiomycetes</taxon>
        <taxon>Eurotiomycetidae</taxon>
        <taxon>Eurotiales</taxon>
        <taxon>Aspergillaceae</taxon>
        <taxon>Penicillium</taxon>
    </lineage>
</organism>
<evidence type="ECO:0000313" key="3">
    <source>
        <dbReference type="EMBL" id="KAJ5459743.1"/>
    </source>
</evidence>
<dbReference type="Gene3D" id="3.40.50.300">
    <property type="entry name" value="P-loop containing nucleotide triphosphate hydrolases"/>
    <property type="match status" value="1"/>
</dbReference>
<dbReference type="InterPro" id="IPR002182">
    <property type="entry name" value="NB-ARC"/>
</dbReference>
<feature type="domain" description="DUF7779" evidence="2">
    <location>
        <begin position="506"/>
        <end position="592"/>
    </location>
</feature>
<gene>
    <name evidence="3" type="ORF">N7458_001295</name>
</gene>
<dbReference type="PRINTS" id="PR00364">
    <property type="entry name" value="DISEASERSIST"/>
</dbReference>
<reference evidence="3" key="1">
    <citation type="submission" date="2022-12" db="EMBL/GenBank/DDBJ databases">
        <authorList>
            <person name="Petersen C."/>
        </authorList>
    </citation>
    <scope>NUCLEOTIDE SEQUENCE</scope>
    <source>
        <strain evidence="3">IBT 16125</strain>
    </source>
</reference>